<name>A0A381P599_9ZZZZ</name>
<evidence type="ECO:0008006" key="2">
    <source>
        <dbReference type="Google" id="ProtNLM"/>
    </source>
</evidence>
<dbReference type="AlphaFoldDB" id="A0A381P599"/>
<gene>
    <name evidence="1" type="ORF">METZ01_LOCUS14914</name>
</gene>
<dbReference type="Pfam" id="PF14054">
    <property type="entry name" value="DUF4249"/>
    <property type="match status" value="1"/>
</dbReference>
<sequence length="335" mass="38220">MDNDNVYDYEQRLSVWAHFQSSMPLSDTVFVSRTASIDEETPADSLWISDAIVKITGDTLDMLLDPVDRKPGRYFTESSYIFLPGVEYTVSASYNGLSAQGKTTIPNDIIIETVEPSVYTCRGVGYDVPSINIENFSHSSPFPTGAIDTVYLRQGNCFTESFASYPLYKINFNEDDYQTIRIISLALEADQKDLEPFSDGNSNEIWDIDEEFEDWNENGVRDSIYSNLIYDTTGTYARWKGPYLRDKDNVPFKLNPWPWNIETSPVNMSWLFYDYYGYHLMTFQATDEAFFNYFQGLPEFNTFVLPASNVVGGYGLVSSSASKSFLVYVAPYKEE</sequence>
<dbReference type="InterPro" id="IPR025345">
    <property type="entry name" value="DUF4249"/>
</dbReference>
<protein>
    <recommendedName>
        <fullName evidence="2">DUF4249 family protein</fullName>
    </recommendedName>
</protein>
<accession>A0A381P599</accession>
<organism evidence="1">
    <name type="scientific">marine metagenome</name>
    <dbReference type="NCBI Taxonomy" id="408172"/>
    <lineage>
        <taxon>unclassified sequences</taxon>
        <taxon>metagenomes</taxon>
        <taxon>ecological metagenomes</taxon>
    </lineage>
</organism>
<dbReference type="EMBL" id="UINC01000844">
    <property type="protein sequence ID" value="SUZ62060.1"/>
    <property type="molecule type" value="Genomic_DNA"/>
</dbReference>
<evidence type="ECO:0000313" key="1">
    <source>
        <dbReference type="EMBL" id="SUZ62060.1"/>
    </source>
</evidence>
<proteinExistence type="predicted"/>
<reference evidence="1" key="1">
    <citation type="submission" date="2018-05" db="EMBL/GenBank/DDBJ databases">
        <authorList>
            <person name="Lanie J.A."/>
            <person name="Ng W.-L."/>
            <person name="Kazmierczak K.M."/>
            <person name="Andrzejewski T.M."/>
            <person name="Davidsen T.M."/>
            <person name="Wayne K.J."/>
            <person name="Tettelin H."/>
            <person name="Glass J.I."/>
            <person name="Rusch D."/>
            <person name="Podicherti R."/>
            <person name="Tsui H.-C.T."/>
            <person name="Winkler M.E."/>
        </authorList>
    </citation>
    <scope>NUCLEOTIDE SEQUENCE</scope>
</reference>